<dbReference type="NCBIfam" id="NF040566">
    <property type="entry name" value="SCO2522_fam"/>
    <property type="match status" value="1"/>
</dbReference>
<dbReference type="RefSeq" id="WP_355084573.1">
    <property type="nucleotide sequence ID" value="NZ_JBEXKW010000010.1"/>
</dbReference>
<name>A0ABV3FUF1_9NOCA</name>
<evidence type="ECO:0000256" key="1">
    <source>
        <dbReference type="SAM" id="MobiDB-lite"/>
    </source>
</evidence>
<reference evidence="2 3" key="1">
    <citation type="submission" date="2024-06" db="EMBL/GenBank/DDBJ databases">
        <title>The Natural Products Discovery Center: Release of the First 8490 Sequenced Strains for Exploring Actinobacteria Biosynthetic Diversity.</title>
        <authorList>
            <person name="Kalkreuter E."/>
            <person name="Kautsar S.A."/>
            <person name="Yang D."/>
            <person name="Bader C.D."/>
            <person name="Teijaro C.N."/>
            <person name="Fluegel L."/>
            <person name="Davis C.M."/>
            <person name="Simpson J.R."/>
            <person name="Lauterbach L."/>
            <person name="Steele A.D."/>
            <person name="Gui C."/>
            <person name="Meng S."/>
            <person name="Li G."/>
            <person name="Viehrig K."/>
            <person name="Ye F."/>
            <person name="Su P."/>
            <person name="Kiefer A.F."/>
            <person name="Nichols A."/>
            <person name="Cepeda A.J."/>
            <person name="Yan W."/>
            <person name="Fan B."/>
            <person name="Jiang Y."/>
            <person name="Adhikari A."/>
            <person name="Zheng C.-J."/>
            <person name="Schuster L."/>
            <person name="Cowan T.M."/>
            <person name="Smanski M.J."/>
            <person name="Chevrette M.G."/>
            <person name="De Carvalho L.P.S."/>
            <person name="Shen B."/>
        </authorList>
    </citation>
    <scope>NUCLEOTIDE SEQUENCE [LARGE SCALE GENOMIC DNA]</scope>
    <source>
        <strain evidence="2 3">NPDC050403</strain>
    </source>
</reference>
<evidence type="ECO:0000313" key="2">
    <source>
        <dbReference type="EMBL" id="MEV0708933.1"/>
    </source>
</evidence>
<gene>
    <name evidence="2" type="ORF">AB0I48_15345</name>
</gene>
<protein>
    <submittedName>
        <fullName evidence="2">SCO2522 family protein</fullName>
    </submittedName>
</protein>
<dbReference type="InterPro" id="IPR049747">
    <property type="entry name" value="SCO2522-like"/>
</dbReference>
<comment type="caution">
    <text evidence="2">The sequence shown here is derived from an EMBL/GenBank/DDBJ whole genome shotgun (WGS) entry which is preliminary data.</text>
</comment>
<accession>A0ABV3FUF1</accession>
<keyword evidence="3" id="KW-1185">Reference proteome</keyword>
<evidence type="ECO:0000313" key="3">
    <source>
        <dbReference type="Proteomes" id="UP001551695"/>
    </source>
</evidence>
<organism evidence="2 3">
    <name type="scientific">Nocardia aurea</name>
    <dbReference type="NCBI Taxonomy" id="2144174"/>
    <lineage>
        <taxon>Bacteria</taxon>
        <taxon>Bacillati</taxon>
        <taxon>Actinomycetota</taxon>
        <taxon>Actinomycetes</taxon>
        <taxon>Mycobacteriales</taxon>
        <taxon>Nocardiaceae</taxon>
        <taxon>Nocardia</taxon>
    </lineage>
</organism>
<proteinExistence type="predicted"/>
<feature type="region of interest" description="Disordered" evidence="1">
    <location>
        <begin position="146"/>
        <end position="178"/>
    </location>
</feature>
<sequence>MSDSRGYVEESASRSAAPLHLSHLSIEVGHLRLHEISNDTESLKAEFRRTMPLIDAFEAAARVQFGPDARISTCYLLDDYSPPDAEPAPTLDRLLSAAAESGVRVDYVARESGCAAMPKFVDGVASDDVIPVADMVAARIVAAPESPATGRRPPTMESGWLCNGSRSQNFSPEQAMRRRSYQPPEEFGRFEHSIFLDVELWSRTTDDARRWSPPFLAAVWHLLRLGMLRYRGEPVVHPAMWDGEPWPDHWRDVAPIIQLNPTAHPFAAYRTLSILPRRYLPIEHAVRLILDHLDSDEEVTRDIIARAECDIPPVQVSRTISDRLSHLLLDGP</sequence>
<dbReference type="Proteomes" id="UP001551695">
    <property type="component" value="Unassembled WGS sequence"/>
</dbReference>
<dbReference type="EMBL" id="JBFAKC010000006">
    <property type="protein sequence ID" value="MEV0708933.1"/>
    <property type="molecule type" value="Genomic_DNA"/>
</dbReference>